<evidence type="ECO:0000313" key="7">
    <source>
        <dbReference type="Proteomes" id="UP000199220"/>
    </source>
</evidence>
<organism evidence="6 7">
    <name type="scientific">Ruania alba</name>
    <dbReference type="NCBI Taxonomy" id="648782"/>
    <lineage>
        <taxon>Bacteria</taxon>
        <taxon>Bacillati</taxon>
        <taxon>Actinomycetota</taxon>
        <taxon>Actinomycetes</taxon>
        <taxon>Micrococcales</taxon>
        <taxon>Ruaniaceae</taxon>
        <taxon>Ruania</taxon>
    </lineage>
</organism>
<reference evidence="7" key="1">
    <citation type="submission" date="2016-10" db="EMBL/GenBank/DDBJ databases">
        <authorList>
            <person name="Varghese N."/>
            <person name="Submissions S."/>
        </authorList>
    </citation>
    <scope>NUCLEOTIDE SEQUENCE [LARGE SCALE GENOMIC DNA]</scope>
    <source>
        <strain evidence="7">DSM 21368</strain>
    </source>
</reference>
<dbReference type="AlphaFoldDB" id="A0A1H5EM73"/>
<dbReference type="Pfam" id="PF00534">
    <property type="entry name" value="Glycos_transf_1"/>
    <property type="match status" value="1"/>
</dbReference>
<dbReference type="SUPFAM" id="SSF53756">
    <property type="entry name" value="UDP-Glycosyltransferase/glycogen phosphorylase"/>
    <property type="match status" value="1"/>
</dbReference>
<evidence type="ECO:0000256" key="1">
    <source>
        <dbReference type="ARBA" id="ARBA00021292"/>
    </source>
</evidence>
<name>A0A1H5EM73_9MICO</name>
<dbReference type="PANTHER" id="PTHR45947:SF3">
    <property type="entry name" value="SULFOQUINOVOSYL TRANSFERASE SQD2"/>
    <property type="match status" value="1"/>
</dbReference>
<proteinExistence type="predicted"/>
<dbReference type="EMBL" id="FNTX01000001">
    <property type="protein sequence ID" value="SED92257.1"/>
    <property type="molecule type" value="Genomic_DNA"/>
</dbReference>
<protein>
    <recommendedName>
        <fullName evidence="1">D-inositol 3-phosphate glycosyltransferase</fullName>
    </recommendedName>
</protein>
<dbReference type="GO" id="GO:0016758">
    <property type="term" value="F:hexosyltransferase activity"/>
    <property type="evidence" value="ECO:0007669"/>
    <property type="project" value="TreeGrafter"/>
</dbReference>
<dbReference type="InterPro" id="IPR001296">
    <property type="entry name" value="Glyco_trans_1"/>
</dbReference>
<keyword evidence="7" id="KW-1185">Reference proteome</keyword>
<evidence type="ECO:0000313" key="6">
    <source>
        <dbReference type="EMBL" id="SED92257.1"/>
    </source>
</evidence>
<evidence type="ECO:0000256" key="3">
    <source>
        <dbReference type="ARBA" id="ARBA00022679"/>
    </source>
</evidence>
<keyword evidence="3 6" id="KW-0808">Transferase</keyword>
<dbReference type="STRING" id="648782.SAMN04488554_1069"/>
<evidence type="ECO:0000259" key="5">
    <source>
        <dbReference type="Pfam" id="PF13439"/>
    </source>
</evidence>
<feature type="domain" description="Glycosyl transferase family 1" evidence="4">
    <location>
        <begin position="208"/>
        <end position="359"/>
    </location>
</feature>
<keyword evidence="2 6" id="KW-0328">Glycosyltransferase</keyword>
<gene>
    <name evidence="6" type="ORF">SAMN04488554_1069</name>
</gene>
<dbReference type="GO" id="GO:1901137">
    <property type="term" value="P:carbohydrate derivative biosynthetic process"/>
    <property type="evidence" value="ECO:0007669"/>
    <property type="project" value="UniProtKB-ARBA"/>
</dbReference>
<feature type="domain" description="Glycosyltransferase subfamily 4-like N-terminal" evidence="5">
    <location>
        <begin position="28"/>
        <end position="197"/>
    </location>
</feature>
<dbReference type="CDD" id="cd03814">
    <property type="entry name" value="GT4-like"/>
    <property type="match status" value="1"/>
</dbReference>
<dbReference type="Gene3D" id="3.40.50.2000">
    <property type="entry name" value="Glycogen Phosphorylase B"/>
    <property type="match status" value="2"/>
</dbReference>
<evidence type="ECO:0000256" key="2">
    <source>
        <dbReference type="ARBA" id="ARBA00022676"/>
    </source>
</evidence>
<dbReference type="Proteomes" id="UP000199220">
    <property type="component" value="Unassembled WGS sequence"/>
</dbReference>
<dbReference type="Pfam" id="PF13439">
    <property type="entry name" value="Glyco_transf_4"/>
    <property type="match status" value="1"/>
</dbReference>
<dbReference type="InterPro" id="IPR050194">
    <property type="entry name" value="Glycosyltransferase_grp1"/>
</dbReference>
<accession>A0A1H5EM73</accession>
<evidence type="ECO:0000259" key="4">
    <source>
        <dbReference type="Pfam" id="PF00534"/>
    </source>
</evidence>
<sequence>MIRSRAPICHDARVRIAVVAESFLPQANGVTVTLLRLLEYLAANGDEVIVLAPAAGRGQDSVSVYAGASVRRFRAVPLPGYSELRLSTPRVRTLEEHLRCFDADVVHLAAPFMLGWQAIGAAHTLGLPSVAVYQTEVPSYAKRYKVRQIEPLLWRRIEDIHKSATLSLAPSSYACQQLIDRGVHRVAVWPHGVDRERFSPVHRDEALRTSLLTDGEVLVGYVGRLAREKQVEDLAVLQQLPGVRVVVVGDGPREEWLRRTLPGAVFTGRLDGAELPRMMASLDMFVHTGEMDTFAQTIQEAQACGVPVIAPARGGPIDLVQHGETGFLYQPGQLDAMRQYVATLAANPVRRAEMGLAARDSTAERTWEAVNHQVTVHYRNAISFSARDRAAGHRPARRWLLTR</sequence>
<dbReference type="PANTHER" id="PTHR45947">
    <property type="entry name" value="SULFOQUINOVOSYL TRANSFERASE SQD2"/>
    <property type="match status" value="1"/>
</dbReference>
<dbReference type="InterPro" id="IPR028098">
    <property type="entry name" value="Glyco_trans_4-like_N"/>
</dbReference>